<name>A0A9P5T735_9AGAM</name>
<comment type="caution">
    <text evidence="1">The sequence shown here is derived from an EMBL/GenBank/DDBJ whole genome shotgun (WGS) entry which is preliminary data.</text>
</comment>
<dbReference type="EMBL" id="WHVB01000013">
    <property type="protein sequence ID" value="KAF8477769.1"/>
    <property type="molecule type" value="Genomic_DNA"/>
</dbReference>
<gene>
    <name evidence="1" type="ORF">DFH94DRAFT_755681</name>
</gene>
<evidence type="ECO:0000313" key="1">
    <source>
        <dbReference type="EMBL" id="KAF8477769.1"/>
    </source>
</evidence>
<reference evidence="1" key="2">
    <citation type="journal article" date="2020" name="Nat. Commun.">
        <title>Large-scale genome sequencing of mycorrhizal fungi provides insights into the early evolution of symbiotic traits.</title>
        <authorList>
            <person name="Miyauchi S."/>
            <person name="Kiss E."/>
            <person name="Kuo A."/>
            <person name="Drula E."/>
            <person name="Kohler A."/>
            <person name="Sanchez-Garcia M."/>
            <person name="Morin E."/>
            <person name="Andreopoulos B."/>
            <person name="Barry K.W."/>
            <person name="Bonito G."/>
            <person name="Buee M."/>
            <person name="Carver A."/>
            <person name="Chen C."/>
            <person name="Cichocki N."/>
            <person name="Clum A."/>
            <person name="Culley D."/>
            <person name="Crous P.W."/>
            <person name="Fauchery L."/>
            <person name="Girlanda M."/>
            <person name="Hayes R.D."/>
            <person name="Keri Z."/>
            <person name="LaButti K."/>
            <person name="Lipzen A."/>
            <person name="Lombard V."/>
            <person name="Magnuson J."/>
            <person name="Maillard F."/>
            <person name="Murat C."/>
            <person name="Nolan M."/>
            <person name="Ohm R.A."/>
            <person name="Pangilinan J."/>
            <person name="Pereira M.F."/>
            <person name="Perotto S."/>
            <person name="Peter M."/>
            <person name="Pfister S."/>
            <person name="Riley R."/>
            <person name="Sitrit Y."/>
            <person name="Stielow J.B."/>
            <person name="Szollosi G."/>
            <person name="Zifcakova L."/>
            <person name="Stursova M."/>
            <person name="Spatafora J.W."/>
            <person name="Tedersoo L."/>
            <person name="Vaario L.M."/>
            <person name="Yamada A."/>
            <person name="Yan M."/>
            <person name="Wang P."/>
            <person name="Xu J."/>
            <person name="Bruns T."/>
            <person name="Baldrian P."/>
            <person name="Vilgalys R."/>
            <person name="Dunand C."/>
            <person name="Henrissat B."/>
            <person name="Grigoriev I.V."/>
            <person name="Hibbett D."/>
            <person name="Nagy L.G."/>
            <person name="Martin F.M."/>
        </authorList>
    </citation>
    <scope>NUCLEOTIDE SEQUENCE</scope>
    <source>
        <strain evidence="1">Prilba</strain>
    </source>
</reference>
<dbReference type="AlphaFoldDB" id="A0A9P5T735"/>
<evidence type="ECO:0000313" key="2">
    <source>
        <dbReference type="Proteomes" id="UP000759537"/>
    </source>
</evidence>
<protein>
    <submittedName>
        <fullName evidence="1">Uncharacterized protein</fullName>
    </submittedName>
</protein>
<dbReference type="OrthoDB" id="3258774at2759"/>
<dbReference type="Proteomes" id="UP000759537">
    <property type="component" value="Unassembled WGS sequence"/>
</dbReference>
<accession>A0A9P5T735</accession>
<keyword evidence="2" id="KW-1185">Reference proteome</keyword>
<proteinExistence type="predicted"/>
<sequence>MDPIQTFQHERISVLTDSSYHEGRVFLETAGKLRVFGNVWALNDCIIFKDLSGKLEGESVVGASIQRIPNMWCFVGRSGFGPELAPSPNATATQITSAAGVLIQDWREPIRQMLRSPGTNIRITDKPWGSRITTAAAPAPAPAATRASPTVGP</sequence>
<reference evidence="1" key="1">
    <citation type="submission" date="2019-10" db="EMBL/GenBank/DDBJ databases">
        <authorList>
            <consortium name="DOE Joint Genome Institute"/>
            <person name="Kuo A."/>
            <person name="Miyauchi S."/>
            <person name="Kiss E."/>
            <person name="Drula E."/>
            <person name="Kohler A."/>
            <person name="Sanchez-Garcia M."/>
            <person name="Andreopoulos B."/>
            <person name="Barry K.W."/>
            <person name="Bonito G."/>
            <person name="Buee M."/>
            <person name="Carver A."/>
            <person name="Chen C."/>
            <person name="Cichocki N."/>
            <person name="Clum A."/>
            <person name="Culley D."/>
            <person name="Crous P.W."/>
            <person name="Fauchery L."/>
            <person name="Girlanda M."/>
            <person name="Hayes R."/>
            <person name="Keri Z."/>
            <person name="LaButti K."/>
            <person name="Lipzen A."/>
            <person name="Lombard V."/>
            <person name="Magnuson J."/>
            <person name="Maillard F."/>
            <person name="Morin E."/>
            <person name="Murat C."/>
            <person name="Nolan M."/>
            <person name="Ohm R."/>
            <person name="Pangilinan J."/>
            <person name="Pereira M."/>
            <person name="Perotto S."/>
            <person name="Peter M."/>
            <person name="Riley R."/>
            <person name="Sitrit Y."/>
            <person name="Stielow B."/>
            <person name="Szollosi G."/>
            <person name="Zifcakova L."/>
            <person name="Stursova M."/>
            <person name="Spatafora J.W."/>
            <person name="Tedersoo L."/>
            <person name="Vaario L.-M."/>
            <person name="Yamada A."/>
            <person name="Yan M."/>
            <person name="Wang P."/>
            <person name="Xu J."/>
            <person name="Bruns T."/>
            <person name="Baldrian P."/>
            <person name="Vilgalys R."/>
            <person name="Henrissat B."/>
            <person name="Grigoriev I.V."/>
            <person name="Hibbett D."/>
            <person name="Nagy L.G."/>
            <person name="Martin F.M."/>
        </authorList>
    </citation>
    <scope>NUCLEOTIDE SEQUENCE</scope>
    <source>
        <strain evidence="1">Prilba</strain>
    </source>
</reference>
<organism evidence="1 2">
    <name type="scientific">Russula ochroleuca</name>
    <dbReference type="NCBI Taxonomy" id="152965"/>
    <lineage>
        <taxon>Eukaryota</taxon>
        <taxon>Fungi</taxon>
        <taxon>Dikarya</taxon>
        <taxon>Basidiomycota</taxon>
        <taxon>Agaricomycotina</taxon>
        <taxon>Agaricomycetes</taxon>
        <taxon>Russulales</taxon>
        <taxon>Russulaceae</taxon>
        <taxon>Russula</taxon>
    </lineage>
</organism>